<comment type="similarity">
    <text evidence="2">Belongs to the multi antimicrobial extrusion (MATE) (TC 2.A.66.1) family.</text>
</comment>
<dbReference type="PANTHER" id="PTHR42893">
    <property type="entry name" value="PROTEIN DETOXIFICATION 44, CHLOROPLASTIC-RELATED"/>
    <property type="match status" value="1"/>
</dbReference>
<feature type="transmembrane region" description="Helical" evidence="6">
    <location>
        <begin position="105"/>
        <end position="127"/>
    </location>
</feature>
<keyword evidence="3 6" id="KW-0812">Transmembrane</keyword>
<dbReference type="PANTHER" id="PTHR42893:SF46">
    <property type="entry name" value="PROTEIN DETOXIFICATION 44, CHLOROPLASTIC"/>
    <property type="match status" value="1"/>
</dbReference>
<evidence type="ECO:0000256" key="1">
    <source>
        <dbReference type="ARBA" id="ARBA00004141"/>
    </source>
</evidence>
<evidence type="ECO:0000256" key="5">
    <source>
        <dbReference type="ARBA" id="ARBA00023136"/>
    </source>
</evidence>
<evidence type="ECO:0000313" key="8">
    <source>
        <dbReference type="Proteomes" id="UP000245639"/>
    </source>
</evidence>
<gene>
    <name evidence="7" type="ORF">C8D89_101292</name>
</gene>
<reference evidence="7 8" key="1">
    <citation type="submission" date="2018-04" db="EMBL/GenBank/DDBJ databases">
        <title>Genomic Encyclopedia of Type Strains, Phase IV (KMG-IV): sequencing the most valuable type-strain genomes for metagenomic binning, comparative biology and taxonomic classification.</title>
        <authorList>
            <person name="Goeker M."/>
        </authorList>
    </citation>
    <scope>NUCLEOTIDE SEQUENCE [LARGE SCALE GENOMIC DNA]</scope>
    <source>
        <strain evidence="7 8">DSM 45771</strain>
    </source>
</reference>
<dbReference type="Pfam" id="PF01554">
    <property type="entry name" value="MatE"/>
    <property type="match status" value="2"/>
</dbReference>
<comment type="caution">
    <text evidence="7">The sequence shown here is derived from an EMBL/GenBank/DDBJ whole genome shotgun (WGS) entry which is preliminary data.</text>
</comment>
<evidence type="ECO:0000256" key="3">
    <source>
        <dbReference type="ARBA" id="ARBA00022692"/>
    </source>
</evidence>
<dbReference type="OrthoDB" id="5242355at2"/>
<feature type="transmembrane region" description="Helical" evidence="6">
    <location>
        <begin position="364"/>
        <end position="386"/>
    </location>
</feature>
<dbReference type="InterPro" id="IPR044644">
    <property type="entry name" value="DinF-like"/>
</dbReference>
<evidence type="ECO:0000256" key="4">
    <source>
        <dbReference type="ARBA" id="ARBA00022989"/>
    </source>
</evidence>
<accession>A0A2U1FQG8</accession>
<organism evidence="7 8">
    <name type="scientific">Actinomycetospora cinnamomea</name>
    <dbReference type="NCBI Taxonomy" id="663609"/>
    <lineage>
        <taxon>Bacteria</taxon>
        <taxon>Bacillati</taxon>
        <taxon>Actinomycetota</taxon>
        <taxon>Actinomycetes</taxon>
        <taxon>Pseudonocardiales</taxon>
        <taxon>Pseudonocardiaceae</taxon>
        <taxon>Actinomycetospora</taxon>
    </lineage>
</organism>
<dbReference type="NCBIfam" id="TIGR00797">
    <property type="entry name" value="matE"/>
    <property type="match status" value="1"/>
</dbReference>
<dbReference type="EMBL" id="QEKW01000001">
    <property type="protein sequence ID" value="PVZ14427.1"/>
    <property type="molecule type" value="Genomic_DNA"/>
</dbReference>
<feature type="transmembrane region" description="Helical" evidence="6">
    <location>
        <begin position="393"/>
        <end position="413"/>
    </location>
</feature>
<comment type="subcellular location">
    <subcellularLocation>
        <location evidence="1">Membrane</location>
        <topology evidence="1">Multi-pass membrane protein</topology>
    </subcellularLocation>
</comment>
<feature type="transmembrane region" description="Helical" evidence="6">
    <location>
        <begin position="58"/>
        <end position="84"/>
    </location>
</feature>
<dbReference type="GO" id="GO:0005886">
    <property type="term" value="C:plasma membrane"/>
    <property type="evidence" value="ECO:0007669"/>
    <property type="project" value="TreeGrafter"/>
</dbReference>
<keyword evidence="4 6" id="KW-1133">Transmembrane helix</keyword>
<proteinExistence type="inferred from homology"/>
<feature type="transmembrane region" description="Helical" evidence="6">
    <location>
        <begin position="211"/>
        <end position="230"/>
    </location>
</feature>
<evidence type="ECO:0000256" key="6">
    <source>
        <dbReference type="SAM" id="Phobius"/>
    </source>
</evidence>
<feature type="transmembrane region" description="Helical" evidence="6">
    <location>
        <begin position="288"/>
        <end position="311"/>
    </location>
</feature>
<dbReference type="AlphaFoldDB" id="A0A2U1FQG8"/>
<feature type="transmembrane region" description="Helical" evidence="6">
    <location>
        <begin position="18"/>
        <end position="38"/>
    </location>
</feature>
<sequence length="454" mass="45468">MTPHARSHADADPGARRVLALASSALVVLVAEPLYLLVDTAVVGHLDGAGGATGAQAGVPLAGLAVGGVVLAQVASLGTFLAYGTTARAARHHGAGDRPAAVAEGVAATWIALLVGAAVVVAGWLTAPWLATLLGGGGAVADAATGWLRIAVFGAPGILVALAGHGWMRGVQDTRRPIVIVLAGNGLSALACPLLVYGAGPVPALGLEGSAVANVGAQAIVGVLFVGALVREGVSLRPVPAGMRAQLGLGRDLLLRSLAFQACFLSATAVAARFGAPSVAAHQIVLQLWMFMVTVLDALAIAAQSLVGAALGASSVGSARRVSGRVTRYGLVLGVVAGLVFAATAGVLPGVFTPDPAVRDVVPQAWWFFVALQPVAAYVFALDGVLLGAGDAAYLRLITVGSAIGAFLPMIWLSLALDWGLVGIWAGLTLFILARAVAVGWRVRGEGWAVTGAA</sequence>
<feature type="transmembrane region" description="Helical" evidence="6">
    <location>
        <begin position="331"/>
        <end position="352"/>
    </location>
</feature>
<feature type="transmembrane region" description="Helical" evidence="6">
    <location>
        <begin position="179"/>
        <end position="199"/>
    </location>
</feature>
<dbReference type="GO" id="GO:0042910">
    <property type="term" value="F:xenobiotic transmembrane transporter activity"/>
    <property type="evidence" value="ECO:0007669"/>
    <property type="project" value="InterPro"/>
</dbReference>
<feature type="transmembrane region" description="Helical" evidence="6">
    <location>
        <begin position="253"/>
        <end position="276"/>
    </location>
</feature>
<evidence type="ECO:0000256" key="2">
    <source>
        <dbReference type="ARBA" id="ARBA00010199"/>
    </source>
</evidence>
<dbReference type="InterPro" id="IPR002528">
    <property type="entry name" value="MATE_fam"/>
</dbReference>
<feature type="transmembrane region" description="Helical" evidence="6">
    <location>
        <begin position="419"/>
        <end position="438"/>
    </location>
</feature>
<feature type="transmembrane region" description="Helical" evidence="6">
    <location>
        <begin position="147"/>
        <end position="167"/>
    </location>
</feature>
<dbReference type="Proteomes" id="UP000245639">
    <property type="component" value="Unassembled WGS sequence"/>
</dbReference>
<dbReference type="CDD" id="cd13136">
    <property type="entry name" value="MATE_DinF_like"/>
    <property type="match status" value="1"/>
</dbReference>
<dbReference type="GO" id="GO:0015297">
    <property type="term" value="F:antiporter activity"/>
    <property type="evidence" value="ECO:0007669"/>
    <property type="project" value="InterPro"/>
</dbReference>
<keyword evidence="5 6" id="KW-0472">Membrane</keyword>
<evidence type="ECO:0000313" key="7">
    <source>
        <dbReference type="EMBL" id="PVZ14427.1"/>
    </source>
</evidence>
<keyword evidence="8" id="KW-1185">Reference proteome</keyword>
<name>A0A2U1FQG8_9PSEU</name>
<dbReference type="RefSeq" id="WP_116706844.1">
    <property type="nucleotide sequence ID" value="NZ_QEKW01000001.1"/>
</dbReference>
<protein>
    <submittedName>
        <fullName evidence="7">Putative MATE family efflux protein</fullName>
    </submittedName>
</protein>